<name>A0A8C4QF24_EPTBU</name>
<protein>
    <recommendedName>
        <fullName evidence="8">Double zinc ribbon and ankyrin repeat-containing protein 1</fullName>
    </recommendedName>
</protein>
<organism evidence="13 14">
    <name type="scientific">Eptatretus burgeri</name>
    <name type="common">Inshore hagfish</name>
    <dbReference type="NCBI Taxonomy" id="7764"/>
    <lineage>
        <taxon>Eukaryota</taxon>
        <taxon>Metazoa</taxon>
        <taxon>Chordata</taxon>
        <taxon>Craniata</taxon>
        <taxon>Vertebrata</taxon>
        <taxon>Cyclostomata</taxon>
        <taxon>Myxini</taxon>
        <taxon>Myxiniformes</taxon>
        <taxon>Myxinidae</taxon>
        <taxon>Eptatretinae</taxon>
        <taxon>Eptatretus</taxon>
    </lineage>
</organism>
<keyword evidence="7" id="KW-0966">Cell projection</keyword>
<dbReference type="AlphaFoldDB" id="A0A8C4QF24"/>
<evidence type="ECO:0000313" key="13">
    <source>
        <dbReference type="Ensembl" id="ENSEBUP00000014036.1"/>
    </source>
</evidence>
<dbReference type="Gene3D" id="1.25.40.20">
    <property type="entry name" value="Ankyrin repeat-containing domain"/>
    <property type="match status" value="1"/>
</dbReference>
<keyword evidence="3" id="KW-0677">Repeat</keyword>
<feature type="repeat" description="ANK" evidence="9">
    <location>
        <begin position="637"/>
        <end position="669"/>
    </location>
</feature>
<sequence>MIYFTVTTITTIMAASFFNVCSFLDTPGTNIYFTVNGGTPQPPKKSGHSDKSTALYKGPFLLNDGKKTIKALAVSRDGQQSSVVTKVFHVEYSKPGCLEGMDENDGVETTATHELRTQESHEGASVFSTNNVGRSWNVGSRKAWQENSEKTNEWMFKPQQDSLARNLALQPQKSLLEISPAKTMSSLQTLRLQRELDFLKCPKCLAPRPSDPLSRFCTECGTLVPAVPRRRLPPPDNGKMGICQECKSLIPLTTPECLVCETPIAPQLQPQASIRLKEKVFCKTCGTGNPANLRCCVTCESHLPETSSVGATPPTPKHCVADHLLGCSQCGRANSSDALFCDWCGTKPQPSKLPTSVTCSQCGASSPPYSKFCASCGVFMKPPARPGTCSSTTTTSRDGKGNTELAKWEPLLLVPPVVAAQDISTKEQGTQTKGLFYKNDMSTAQHKRQEKTSDRRPPLSASSPGRGYWRSQLDHVCAHLRCFTQNNPEFRALFAEPCMGKMVSGALQVDDIEVTLKLTFSQQQDKGRIPCDVREDPKPQAQSPNVTLSSVMDGGGNGKHQQQILHNSLASDICSSLNSTAGGRKSPKKRQKALNAGHPSTIDRLLLQELGADGKGRADTLQKLMDDGANPNCVDSEGRPALSVAVRGGHPEAVIILVQRGAHVDRQAGPHNNSALHRAVEMGARGLLCAEALLRCQADVWQINSHSLTPYDIAVKKEHEPLITLLASRMGQGLLDKLRRPGGTIK</sequence>
<dbReference type="OMA" id="GFAHIRS"/>
<dbReference type="Ensembl" id="ENSEBUT00000014612.1">
    <property type="protein sequence ID" value="ENSEBUP00000014036.1"/>
    <property type="gene ID" value="ENSEBUG00000008840.1"/>
</dbReference>
<feature type="region of interest" description="Disordered" evidence="10">
    <location>
        <begin position="431"/>
        <end position="466"/>
    </location>
</feature>
<proteinExistence type="predicted"/>
<keyword evidence="5" id="KW-0862">Zinc</keyword>
<evidence type="ECO:0000256" key="7">
    <source>
        <dbReference type="ARBA" id="ARBA00023273"/>
    </source>
</evidence>
<evidence type="ECO:0000256" key="10">
    <source>
        <dbReference type="SAM" id="MobiDB-lite"/>
    </source>
</evidence>
<evidence type="ECO:0000256" key="5">
    <source>
        <dbReference type="ARBA" id="ARBA00022833"/>
    </source>
</evidence>
<keyword evidence="6 9" id="KW-0040">ANK repeat</keyword>
<feature type="chain" id="PRO_5034120257" description="Double zinc ribbon and ankyrin repeat-containing protein 1" evidence="11">
    <location>
        <begin position="24"/>
        <end position="746"/>
    </location>
</feature>
<dbReference type="InterPro" id="IPR052481">
    <property type="entry name" value="DZAN1"/>
</dbReference>
<evidence type="ECO:0000256" key="1">
    <source>
        <dbReference type="ARBA" id="ARBA00004138"/>
    </source>
</evidence>
<reference evidence="13" key="2">
    <citation type="submission" date="2025-09" db="UniProtKB">
        <authorList>
            <consortium name="Ensembl"/>
        </authorList>
    </citation>
    <scope>IDENTIFICATION</scope>
</reference>
<dbReference type="PROSITE" id="PS50297">
    <property type="entry name" value="ANK_REP_REGION"/>
    <property type="match status" value="1"/>
</dbReference>
<dbReference type="GO" id="GO:0042462">
    <property type="term" value="P:eye photoreceptor cell development"/>
    <property type="evidence" value="ECO:0007669"/>
    <property type="project" value="TreeGrafter"/>
</dbReference>
<accession>A0A8C4QF24</accession>
<comment type="subcellular location">
    <subcellularLocation>
        <location evidence="1">Cell projection</location>
        <location evidence="1">Cilium</location>
    </subcellularLocation>
</comment>
<evidence type="ECO:0000256" key="9">
    <source>
        <dbReference type="PROSITE-ProRule" id="PRU00023"/>
    </source>
</evidence>
<evidence type="ECO:0000256" key="3">
    <source>
        <dbReference type="ARBA" id="ARBA00022737"/>
    </source>
</evidence>
<feature type="region of interest" description="Disordered" evidence="10">
    <location>
        <begin position="578"/>
        <end position="598"/>
    </location>
</feature>
<evidence type="ECO:0000256" key="11">
    <source>
        <dbReference type="SAM" id="SignalP"/>
    </source>
</evidence>
<feature type="signal peptide" evidence="11">
    <location>
        <begin position="1"/>
        <end position="23"/>
    </location>
</feature>
<dbReference type="SUPFAM" id="SSF48403">
    <property type="entry name" value="Ankyrin repeat"/>
    <property type="match status" value="1"/>
</dbReference>
<dbReference type="PANTHER" id="PTHR16058:SF4">
    <property type="entry name" value="DOUBLE ZINC RIBBON AND ANKYRIN REPEAT-CONTAINING PROTEIN 1"/>
    <property type="match status" value="1"/>
</dbReference>
<evidence type="ECO:0000256" key="4">
    <source>
        <dbReference type="ARBA" id="ARBA00022771"/>
    </source>
</evidence>
<feature type="domain" description="DZANK-type" evidence="12">
    <location>
        <begin position="327"/>
        <end position="377"/>
    </location>
</feature>
<keyword evidence="4" id="KW-0863">Zinc-finger</keyword>
<keyword evidence="2" id="KW-0479">Metal-binding</keyword>
<dbReference type="InterPro" id="IPR036770">
    <property type="entry name" value="Ankyrin_rpt-contain_sf"/>
</dbReference>
<reference evidence="13" key="1">
    <citation type="submission" date="2025-08" db="UniProtKB">
        <authorList>
            <consortium name="Ensembl"/>
        </authorList>
    </citation>
    <scope>IDENTIFICATION</scope>
</reference>
<dbReference type="PROSITE" id="PS50088">
    <property type="entry name" value="ANK_REPEAT"/>
    <property type="match status" value="1"/>
</dbReference>
<dbReference type="Proteomes" id="UP000694388">
    <property type="component" value="Unplaced"/>
</dbReference>
<dbReference type="GO" id="GO:0005929">
    <property type="term" value="C:cilium"/>
    <property type="evidence" value="ECO:0007669"/>
    <property type="project" value="UniProtKB-SubCell"/>
</dbReference>
<evidence type="ECO:0000259" key="12">
    <source>
        <dbReference type="Pfam" id="PF12773"/>
    </source>
</evidence>
<keyword evidence="11" id="KW-0732">Signal</keyword>
<dbReference type="InterPro" id="IPR026876">
    <property type="entry name" value="Fn3_assoc_repeat"/>
</dbReference>
<dbReference type="Pfam" id="PF13287">
    <property type="entry name" value="Fn3_assoc"/>
    <property type="match status" value="1"/>
</dbReference>
<dbReference type="InterPro" id="IPR025874">
    <property type="entry name" value="DZR"/>
</dbReference>
<keyword evidence="14" id="KW-1185">Reference proteome</keyword>
<evidence type="ECO:0000256" key="8">
    <source>
        <dbReference type="ARBA" id="ARBA00039856"/>
    </source>
</evidence>
<dbReference type="GeneTree" id="ENSGT00390000000549"/>
<dbReference type="Pfam" id="PF12773">
    <property type="entry name" value="DZR"/>
    <property type="match status" value="1"/>
</dbReference>
<dbReference type="PANTHER" id="PTHR16058">
    <property type="entry name" value="DOUBLE ZINC RIBBON AND ANKYRIN REPEAT-CONTAINING PROTEIN 1"/>
    <property type="match status" value="1"/>
</dbReference>
<evidence type="ECO:0000313" key="14">
    <source>
        <dbReference type="Proteomes" id="UP000694388"/>
    </source>
</evidence>
<dbReference type="InterPro" id="IPR002110">
    <property type="entry name" value="Ankyrin_rpt"/>
</dbReference>
<dbReference type="SMART" id="SM00248">
    <property type="entry name" value="ANK"/>
    <property type="match status" value="4"/>
</dbReference>
<evidence type="ECO:0000256" key="2">
    <source>
        <dbReference type="ARBA" id="ARBA00022723"/>
    </source>
</evidence>
<dbReference type="Pfam" id="PF12796">
    <property type="entry name" value="Ank_2"/>
    <property type="match status" value="1"/>
</dbReference>
<evidence type="ECO:0000256" key="6">
    <source>
        <dbReference type="ARBA" id="ARBA00023043"/>
    </source>
</evidence>
<dbReference type="GO" id="GO:0008270">
    <property type="term" value="F:zinc ion binding"/>
    <property type="evidence" value="ECO:0007669"/>
    <property type="project" value="UniProtKB-KW"/>
</dbReference>